<evidence type="ECO:0000256" key="3">
    <source>
        <dbReference type="ARBA" id="ARBA00022475"/>
    </source>
</evidence>
<feature type="transmembrane region" description="Helical" evidence="9">
    <location>
        <begin position="53"/>
        <end position="71"/>
    </location>
</feature>
<evidence type="ECO:0000256" key="4">
    <source>
        <dbReference type="ARBA" id="ARBA00022519"/>
    </source>
</evidence>
<keyword evidence="12" id="KW-1185">Reference proteome</keyword>
<comment type="function">
    <text evidence="9">Part of the tripartite ATP-independent periplasmic (TRAP) transport system.</text>
</comment>
<feature type="transmembrane region" description="Helical" evidence="9">
    <location>
        <begin position="92"/>
        <end position="116"/>
    </location>
</feature>
<comment type="similarity">
    <text evidence="8 9">Belongs to the TRAP transporter small permease family.</text>
</comment>
<evidence type="ECO:0000313" key="11">
    <source>
        <dbReference type="EMBL" id="MSU90842.1"/>
    </source>
</evidence>
<accession>A0A6L5Z488</accession>
<evidence type="ECO:0000313" key="12">
    <source>
        <dbReference type="Proteomes" id="UP000474957"/>
    </source>
</evidence>
<dbReference type="GO" id="GO:0005886">
    <property type="term" value="C:plasma membrane"/>
    <property type="evidence" value="ECO:0007669"/>
    <property type="project" value="UniProtKB-SubCell"/>
</dbReference>
<evidence type="ECO:0000256" key="6">
    <source>
        <dbReference type="ARBA" id="ARBA00022989"/>
    </source>
</evidence>
<feature type="domain" description="Tripartite ATP-independent periplasmic transporters DctQ component" evidence="10">
    <location>
        <begin position="30"/>
        <end position="160"/>
    </location>
</feature>
<keyword evidence="6 9" id="KW-1133">Transmembrane helix</keyword>
<dbReference type="EMBL" id="WIND01000013">
    <property type="protein sequence ID" value="MSU90842.1"/>
    <property type="molecule type" value="Genomic_DNA"/>
</dbReference>
<dbReference type="AlphaFoldDB" id="A0A6L5Z488"/>
<protein>
    <recommendedName>
        <fullName evidence="9">TRAP transporter small permease protein</fullName>
    </recommendedName>
</protein>
<keyword evidence="5 9" id="KW-0812">Transmembrane</keyword>
<gene>
    <name evidence="11" type="ORF">GE300_14655</name>
</gene>
<evidence type="ECO:0000256" key="1">
    <source>
        <dbReference type="ARBA" id="ARBA00004429"/>
    </source>
</evidence>
<dbReference type="PANTHER" id="PTHR35011">
    <property type="entry name" value="2,3-DIKETO-L-GULONATE TRAP TRANSPORTER SMALL PERMEASE PROTEIN YIAM"/>
    <property type="match status" value="1"/>
</dbReference>
<evidence type="ECO:0000256" key="7">
    <source>
        <dbReference type="ARBA" id="ARBA00023136"/>
    </source>
</evidence>
<keyword evidence="3" id="KW-1003">Cell membrane</keyword>
<name>A0A6L5Z488_9RHOB</name>
<keyword evidence="2 9" id="KW-0813">Transport</keyword>
<sequence length="198" mass="21978">MPATRILFTILRHLSTFLALLAGLSVFALAFIIGLDVVARRIFGVSVQGSDEIGGYVLAIVASLGFSYVLFEKGFTRIDIFVKRLPKPVENAFNVIAYVSLAFVAIFFAQKAVAVFETTLQFDSRANSPLQTPIRYPQGFWVVGTVFFAICATLHALRAVVLWFTDVEALEAEFGFTDIEEEIHEISELTSDARERSK</sequence>
<dbReference type="Proteomes" id="UP000474957">
    <property type="component" value="Unassembled WGS sequence"/>
</dbReference>
<feature type="transmembrane region" description="Helical" evidence="9">
    <location>
        <begin position="12"/>
        <end position="33"/>
    </location>
</feature>
<evidence type="ECO:0000256" key="2">
    <source>
        <dbReference type="ARBA" id="ARBA00022448"/>
    </source>
</evidence>
<dbReference type="InterPro" id="IPR007387">
    <property type="entry name" value="TRAP_DctQ"/>
</dbReference>
<reference evidence="11 12" key="1">
    <citation type="submission" date="2019-10" db="EMBL/GenBank/DDBJ databases">
        <title>Cognatihalovulum marinum gen. nov. sp. nov., a new member of the family Rhodobacteraceae isolated from deep seawater of the Northwest Indian Ocean.</title>
        <authorList>
            <person name="Ruan C."/>
            <person name="Wang J."/>
            <person name="Zheng X."/>
            <person name="Song L."/>
            <person name="Zhu Y."/>
            <person name="Huang Y."/>
            <person name="Lu Z."/>
            <person name="Du W."/>
            <person name="Huang L."/>
            <person name="Dai X."/>
        </authorList>
    </citation>
    <scope>NUCLEOTIDE SEQUENCE [LARGE SCALE GENOMIC DNA]</scope>
    <source>
        <strain evidence="11 12">2CG4</strain>
    </source>
</reference>
<dbReference type="InterPro" id="IPR055348">
    <property type="entry name" value="DctQ"/>
</dbReference>
<evidence type="ECO:0000259" key="10">
    <source>
        <dbReference type="Pfam" id="PF04290"/>
    </source>
</evidence>
<dbReference type="GO" id="GO:0015740">
    <property type="term" value="P:C4-dicarboxylate transport"/>
    <property type="evidence" value="ECO:0007669"/>
    <property type="project" value="TreeGrafter"/>
</dbReference>
<organism evidence="11 12">
    <name type="scientific">Halovulum marinum</name>
    <dbReference type="NCBI Taxonomy" id="2662447"/>
    <lineage>
        <taxon>Bacteria</taxon>
        <taxon>Pseudomonadati</taxon>
        <taxon>Pseudomonadota</taxon>
        <taxon>Alphaproteobacteria</taxon>
        <taxon>Rhodobacterales</taxon>
        <taxon>Paracoccaceae</taxon>
        <taxon>Halovulum</taxon>
    </lineage>
</organism>
<dbReference type="Pfam" id="PF04290">
    <property type="entry name" value="DctQ"/>
    <property type="match status" value="1"/>
</dbReference>
<proteinExistence type="inferred from homology"/>
<comment type="subunit">
    <text evidence="9">The complex comprises the extracytoplasmic solute receptor protein and the two transmembrane proteins.</text>
</comment>
<dbReference type="GO" id="GO:0022857">
    <property type="term" value="F:transmembrane transporter activity"/>
    <property type="evidence" value="ECO:0007669"/>
    <property type="project" value="UniProtKB-UniRule"/>
</dbReference>
<comment type="caution">
    <text evidence="11">The sequence shown here is derived from an EMBL/GenBank/DDBJ whole genome shotgun (WGS) entry which is preliminary data.</text>
</comment>
<feature type="transmembrane region" description="Helical" evidence="9">
    <location>
        <begin position="136"/>
        <end position="157"/>
    </location>
</feature>
<evidence type="ECO:0000256" key="9">
    <source>
        <dbReference type="RuleBase" id="RU369079"/>
    </source>
</evidence>
<evidence type="ECO:0000256" key="8">
    <source>
        <dbReference type="ARBA" id="ARBA00038436"/>
    </source>
</evidence>
<keyword evidence="7 9" id="KW-0472">Membrane</keyword>
<comment type="subcellular location">
    <subcellularLocation>
        <location evidence="1 9">Cell inner membrane</location>
        <topology evidence="1 9">Multi-pass membrane protein</topology>
    </subcellularLocation>
</comment>
<evidence type="ECO:0000256" key="5">
    <source>
        <dbReference type="ARBA" id="ARBA00022692"/>
    </source>
</evidence>
<dbReference type="PANTHER" id="PTHR35011:SF10">
    <property type="entry name" value="TRAP TRANSPORTER SMALL PERMEASE PROTEIN"/>
    <property type="match status" value="1"/>
</dbReference>
<dbReference type="RefSeq" id="WP_154447403.1">
    <property type="nucleotide sequence ID" value="NZ_WIND01000013.1"/>
</dbReference>
<keyword evidence="4 9" id="KW-0997">Cell inner membrane</keyword>